<reference evidence="1 2" key="1">
    <citation type="submission" date="2023-07" db="EMBL/GenBank/DDBJ databases">
        <title>Sorghum-associated microbial communities from plants grown in Nebraska, USA.</title>
        <authorList>
            <person name="Schachtman D."/>
        </authorList>
    </citation>
    <scope>NUCLEOTIDE SEQUENCE [LARGE SCALE GENOMIC DNA]</scope>
    <source>
        <strain evidence="1 2">BE211</strain>
    </source>
</reference>
<organism evidence="1 2">
    <name type="scientific">Fictibacillus barbaricus</name>
    <dbReference type="NCBI Taxonomy" id="182136"/>
    <lineage>
        <taxon>Bacteria</taxon>
        <taxon>Bacillati</taxon>
        <taxon>Bacillota</taxon>
        <taxon>Bacilli</taxon>
        <taxon>Bacillales</taxon>
        <taxon>Fictibacillaceae</taxon>
        <taxon>Fictibacillus</taxon>
    </lineage>
</organism>
<accession>A0ABU1TWM1</accession>
<gene>
    <name evidence="1" type="ORF">J2X07_000561</name>
</gene>
<dbReference type="Proteomes" id="UP001258181">
    <property type="component" value="Unassembled WGS sequence"/>
</dbReference>
<name>A0ABU1TWM1_9BACL</name>
<comment type="caution">
    <text evidence="1">The sequence shown here is derived from an EMBL/GenBank/DDBJ whole genome shotgun (WGS) entry which is preliminary data.</text>
</comment>
<dbReference type="RefSeq" id="WP_310256192.1">
    <property type="nucleotide sequence ID" value="NZ_JAVDWA010000001.1"/>
</dbReference>
<keyword evidence="2" id="KW-1185">Reference proteome</keyword>
<evidence type="ECO:0000313" key="1">
    <source>
        <dbReference type="EMBL" id="MDR7071586.1"/>
    </source>
</evidence>
<dbReference type="EMBL" id="JAVDWA010000001">
    <property type="protein sequence ID" value="MDR7071586.1"/>
    <property type="molecule type" value="Genomic_DNA"/>
</dbReference>
<evidence type="ECO:0000313" key="2">
    <source>
        <dbReference type="Proteomes" id="UP001258181"/>
    </source>
</evidence>
<proteinExistence type="predicted"/>
<sequence>MYNNNPYNHQHQQSYDAYELAQNLDRPDGFQDDVPTTPPPQQLTQQFSQQIPQGFFTTQAQAYQIRSMLCRCLGNWGLLGLRFQGPFGRDIWFYPTDIRRNNVSGYTWQNGRTQRVRYNYSQIRNFMCFG</sequence>
<protein>
    <submittedName>
        <fullName evidence="1">Uncharacterized protein</fullName>
    </submittedName>
</protein>